<dbReference type="Pfam" id="PF02634">
    <property type="entry name" value="FdhD-NarQ"/>
    <property type="match status" value="1"/>
</dbReference>
<dbReference type="Proteomes" id="UP000014400">
    <property type="component" value="Unassembled WGS sequence"/>
</dbReference>
<dbReference type="NCBIfam" id="TIGR00129">
    <property type="entry name" value="fdhD_narQ"/>
    <property type="match status" value="1"/>
</dbReference>
<dbReference type="InterPro" id="IPR016193">
    <property type="entry name" value="Cytidine_deaminase-like"/>
</dbReference>
<feature type="active site" description="Cysteine persulfide intermediate" evidence="3">
    <location>
        <position position="135"/>
    </location>
</feature>
<accession>S3CK37</accession>
<dbReference type="PANTHER" id="PTHR30592">
    <property type="entry name" value="FORMATE DEHYDROGENASE"/>
    <property type="match status" value="1"/>
</dbReference>
<keyword evidence="1 3" id="KW-0963">Cytoplasm</keyword>
<dbReference type="InterPro" id="IPR003786">
    <property type="entry name" value="FdhD"/>
</dbReference>
<comment type="similarity">
    <text evidence="3">Belongs to the FdhD family.</text>
</comment>
<evidence type="ECO:0000256" key="1">
    <source>
        <dbReference type="ARBA" id="ARBA00022490"/>
    </source>
</evidence>
<proteinExistence type="inferred from homology"/>
<dbReference type="Gene3D" id="3.10.20.10">
    <property type="match status" value="1"/>
</dbReference>
<dbReference type="HOGENOM" id="CLU_056887_2_0_4"/>
<keyword evidence="5" id="KW-1185">Reference proteome</keyword>
<dbReference type="Gene3D" id="3.40.140.10">
    <property type="entry name" value="Cytidine Deaminase, domain 2"/>
    <property type="match status" value="1"/>
</dbReference>
<comment type="caution">
    <text evidence="4">The sequence shown here is derived from an EMBL/GenBank/DDBJ whole genome shotgun (WGS) entry which is preliminary data.</text>
</comment>
<dbReference type="GeneID" id="64061640"/>
<reference evidence="4 5" key="1">
    <citation type="submission" date="2013-04" db="EMBL/GenBank/DDBJ databases">
        <title>The Genome Sequence of Sutterella wadsworthensis HGA0223.</title>
        <authorList>
            <consortium name="The Broad Institute Genomics Platform"/>
            <person name="Earl A."/>
            <person name="Ward D."/>
            <person name="Feldgarden M."/>
            <person name="Gevers D."/>
            <person name="Schmidt T.M."/>
            <person name="Dover J."/>
            <person name="Dai D."/>
            <person name="Walker B."/>
            <person name="Young S."/>
            <person name="Zeng Q."/>
            <person name="Gargeya S."/>
            <person name="Fitzgerald M."/>
            <person name="Haas B."/>
            <person name="Abouelleil A."/>
            <person name="Allen A.W."/>
            <person name="Alvarado L."/>
            <person name="Arachchi H.M."/>
            <person name="Berlin A.M."/>
            <person name="Chapman S.B."/>
            <person name="Gainer-Dewar J."/>
            <person name="Goldberg J."/>
            <person name="Griggs A."/>
            <person name="Gujja S."/>
            <person name="Hansen M."/>
            <person name="Howarth C."/>
            <person name="Imamovic A."/>
            <person name="Ireland A."/>
            <person name="Larimer J."/>
            <person name="McCowan C."/>
            <person name="Murphy C."/>
            <person name="Pearson M."/>
            <person name="Poon T.W."/>
            <person name="Priest M."/>
            <person name="Roberts A."/>
            <person name="Saif S."/>
            <person name="Shea T."/>
            <person name="Sisk P."/>
            <person name="Sykes S."/>
            <person name="Wortman J."/>
            <person name="Nusbaum C."/>
            <person name="Birren B."/>
        </authorList>
    </citation>
    <scope>NUCLEOTIDE SEQUENCE [LARGE SCALE GENOMIC DNA]</scope>
    <source>
        <strain evidence="4 5">HGA0223</strain>
    </source>
</reference>
<evidence type="ECO:0000313" key="5">
    <source>
        <dbReference type="Proteomes" id="UP000014400"/>
    </source>
</evidence>
<evidence type="ECO:0000256" key="3">
    <source>
        <dbReference type="HAMAP-Rule" id="MF_00187"/>
    </source>
</evidence>
<dbReference type="GO" id="GO:0006777">
    <property type="term" value="P:Mo-molybdopterin cofactor biosynthetic process"/>
    <property type="evidence" value="ECO:0007669"/>
    <property type="project" value="UniProtKB-UniRule"/>
</dbReference>
<dbReference type="GO" id="GO:0097163">
    <property type="term" value="F:sulfur carrier activity"/>
    <property type="evidence" value="ECO:0007669"/>
    <property type="project" value="UniProtKB-UniRule"/>
</dbReference>
<dbReference type="HAMAP" id="MF_00187">
    <property type="entry name" value="FdhD"/>
    <property type="match status" value="1"/>
</dbReference>
<organism evidence="4 5">
    <name type="scientific">Sutterella wadsworthensis HGA0223</name>
    <dbReference type="NCBI Taxonomy" id="1203554"/>
    <lineage>
        <taxon>Bacteria</taxon>
        <taxon>Pseudomonadati</taxon>
        <taxon>Pseudomonadota</taxon>
        <taxon>Betaproteobacteria</taxon>
        <taxon>Burkholderiales</taxon>
        <taxon>Sutterellaceae</taxon>
        <taxon>Sutterella</taxon>
    </lineage>
</organism>
<gene>
    <name evidence="3" type="primary">fdhD</name>
    <name evidence="4" type="ORF">HMPREF1476_00521</name>
</gene>
<keyword evidence="2 3" id="KW-0501">Molybdenum cofactor biosynthesis</keyword>
<dbReference type="GO" id="GO:0005737">
    <property type="term" value="C:cytoplasm"/>
    <property type="evidence" value="ECO:0007669"/>
    <property type="project" value="UniProtKB-SubCell"/>
</dbReference>
<dbReference type="PANTHER" id="PTHR30592:SF1">
    <property type="entry name" value="SULFUR CARRIER PROTEIN FDHD"/>
    <property type="match status" value="1"/>
</dbReference>
<dbReference type="GO" id="GO:0016783">
    <property type="term" value="F:sulfurtransferase activity"/>
    <property type="evidence" value="ECO:0007669"/>
    <property type="project" value="InterPro"/>
</dbReference>
<dbReference type="eggNOG" id="COG1526">
    <property type="taxonomic scope" value="Bacteria"/>
</dbReference>
<comment type="subcellular location">
    <subcellularLocation>
        <location evidence="3">Cytoplasm</location>
    </subcellularLocation>
</comment>
<dbReference type="RefSeq" id="WP_016473899.1">
    <property type="nucleotide sequence ID" value="NZ_KE150480.1"/>
</dbReference>
<sequence>MTKMIPTDNAAFLNAFGMIVGGDTGLNASARRVEIVRIAQSTSGSDVDYVAEEVPIALVYNGISHAVMMATPAQLEEFGIGFSLAEGIVADLSEIYGIEVTEGCRGGKNIELTIASENFWKLKEYRRSMTGRTGCGICGVESLEGAVRPTPRVPFTQTFDLQHYERALNYLHEIEELGRLTGATHAAAWVNVDGSLAGGAEDVGRHVALDKLLGLRAKQGWTEGALVISSRASYEMVQKAAMTGVEIIFAVSAPTALAIEVAQKAGITLAAFCRRGRANVYTHPERLIGLGEQA</sequence>
<evidence type="ECO:0000313" key="4">
    <source>
        <dbReference type="EMBL" id="EPE00885.1"/>
    </source>
</evidence>
<evidence type="ECO:0000256" key="2">
    <source>
        <dbReference type="ARBA" id="ARBA00023150"/>
    </source>
</evidence>
<dbReference type="STRING" id="1203554.HMPREF1476_00521"/>
<feature type="binding site" evidence="3">
    <location>
        <begin position="272"/>
        <end position="277"/>
    </location>
    <ligand>
        <name>Mo-bis(molybdopterin guanine dinucleotide)</name>
        <dbReference type="ChEBI" id="CHEBI:60539"/>
    </ligand>
</feature>
<dbReference type="AlphaFoldDB" id="S3CK37"/>
<dbReference type="EMBL" id="ATCF01000008">
    <property type="protein sequence ID" value="EPE00885.1"/>
    <property type="molecule type" value="Genomic_DNA"/>
</dbReference>
<name>S3CK37_9BURK</name>
<dbReference type="PIRSF" id="PIRSF015626">
    <property type="entry name" value="FdhD"/>
    <property type="match status" value="1"/>
</dbReference>
<dbReference type="PATRIC" id="fig|1203554.3.peg.507"/>
<comment type="function">
    <text evidence="3">Required for formate dehydrogenase (FDH) activity. Acts as a sulfur carrier protein that transfers sulfur from IscS to the molybdenum cofactor prior to its insertion into FDH.</text>
</comment>
<dbReference type="SUPFAM" id="SSF53927">
    <property type="entry name" value="Cytidine deaminase-like"/>
    <property type="match status" value="1"/>
</dbReference>
<protein>
    <recommendedName>
        <fullName evidence="3">Sulfur carrier protein FdhD</fullName>
    </recommendedName>
</protein>